<comment type="caution">
    <text evidence="1">The sequence shown here is derived from an EMBL/GenBank/DDBJ whole genome shotgun (WGS) entry which is preliminary data.</text>
</comment>
<dbReference type="EMBL" id="BTGU01000004">
    <property type="protein sequence ID" value="GMN32979.1"/>
    <property type="molecule type" value="Genomic_DNA"/>
</dbReference>
<accession>A0AA88DBM9</accession>
<protein>
    <submittedName>
        <fullName evidence="1">Uncharacterized protein</fullName>
    </submittedName>
</protein>
<name>A0AA88DBM9_FICCA</name>
<keyword evidence="2" id="KW-1185">Reference proteome</keyword>
<gene>
    <name evidence="1" type="ORF">TIFTF001_003902</name>
</gene>
<organism evidence="1 2">
    <name type="scientific">Ficus carica</name>
    <name type="common">Common fig</name>
    <dbReference type="NCBI Taxonomy" id="3494"/>
    <lineage>
        <taxon>Eukaryota</taxon>
        <taxon>Viridiplantae</taxon>
        <taxon>Streptophyta</taxon>
        <taxon>Embryophyta</taxon>
        <taxon>Tracheophyta</taxon>
        <taxon>Spermatophyta</taxon>
        <taxon>Magnoliopsida</taxon>
        <taxon>eudicotyledons</taxon>
        <taxon>Gunneridae</taxon>
        <taxon>Pentapetalae</taxon>
        <taxon>rosids</taxon>
        <taxon>fabids</taxon>
        <taxon>Rosales</taxon>
        <taxon>Moraceae</taxon>
        <taxon>Ficeae</taxon>
        <taxon>Ficus</taxon>
    </lineage>
</organism>
<dbReference type="Proteomes" id="UP001187192">
    <property type="component" value="Unassembled WGS sequence"/>
</dbReference>
<proteinExistence type="predicted"/>
<dbReference type="AlphaFoldDB" id="A0AA88DBM9"/>
<evidence type="ECO:0000313" key="1">
    <source>
        <dbReference type="EMBL" id="GMN32979.1"/>
    </source>
</evidence>
<reference evidence="1" key="1">
    <citation type="submission" date="2023-07" db="EMBL/GenBank/DDBJ databases">
        <title>draft genome sequence of fig (Ficus carica).</title>
        <authorList>
            <person name="Takahashi T."/>
            <person name="Nishimura K."/>
        </authorList>
    </citation>
    <scope>NUCLEOTIDE SEQUENCE</scope>
</reference>
<sequence length="96" mass="11142">MRLRGSKPKAPYRVFVFVFGLGGSPKMEMEMEMEIGVRFSLVIGKLKDFFLIFYATAMQRERVFVQTGQSEESLCLFHPITSCHLDPRFFSPQLTR</sequence>
<evidence type="ECO:0000313" key="2">
    <source>
        <dbReference type="Proteomes" id="UP001187192"/>
    </source>
</evidence>